<dbReference type="InterPro" id="IPR030395">
    <property type="entry name" value="GP_PDE_dom"/>
</dbReference>
<proteinExistence type="predicted"/>
<keyword evidence="3" id="KW-1185">Reference proteome</keyword>
<dbReference type="GO" id="GO:0008081">
    <property type="term" value="F:phosphoric diester hydrolase activity"/>
    <property type="evidence" value="ECO:0007669"/>
    <property type="project" value="InterPro"/>
</dbReference>
<gene>
    <name evidence="2" type="ORF">FEF26_10620</name>
</gene>
<comment type="caution">
    <text evidence="2">The sequence shown here is derived from an EMBL/GenBank/DDBJ whole genome shotgun (WGS) entry which is preliminary data.</text>
</comment>
<dbReference type="AlphaFoldDB" id="A0A5R9B9D8"/>
<sequence length="333" mass="37170">MRSNGLEQRRSDLLRPLDLSSENVFDDPSAAPIAAHERRRSLRKTRVFAHRGASGLFAEHTRAAYLRALEEGADGLEIDLHLTRDRELVCFHDPTLERTSDGAGAVADTTLAQMRQLDISSWKTPRLPSQYGARAQQLMTLQDVLELMGHAGRDTRLAIELKHPSPFGHKLEDTTLRVLLAAGWDPETSRLRFGEHTVRVTFMSFYPESLRHIGEIVPSDKLCALVSPVDSASVHAHVEHLRFSSAMRPLVAAVMRGTVRDSESLIWNRQVGIAGPGVSYVRSRRAEIKAWVARGCRVRVWTVDSIADADLMADLGVQEITTNFPGRMIQRVT</sequence>
<dbReference type="PANTHER" id="PTHR46211:SF1">
    <property type="entry name" value="GLYCEROPHOSPHODIESTER PHOSPHODIESTERASE, CYTOPLASMIC"/>
    <property type="match status" value="1"/>
</dbReference>
<dbReference type="RefSeq" id="WP_138253520.1">
    <property type="nucleotide sequence ID" value="NZ_VAVZ01000028.1"/>
</dbReference>
<name>A0A5R9B9D8_9MICC</name>
<dbReference type="OrthoDB" id="9758957at2"/>
<evidence type="ECO:0000259" key="1">
    <source>
        <dbReference type="PROSITE" id="PS51704"/>
    </source>
</evidence>
<evidence type="ECO:0000313" key="3">
    <source>
        <dbReference type="Proteomes" id="UP000310458"/>
    </source>
</evidence>
<dbReference type="Pfam" id="PF03009">
    <property type="entry name" value="GDPD"/>
    <property type="match status" value="1"/>
</dbReference>
<dbReference type="Proteomes" id="UP000310458">
    <property type="component" value="Unassembled WGS sequence"/>
</dbReference>
<dbReference type="PROSITE" id="PS51704">
    <property type="entry name" value="GP_PDE"/>
    <property type="match status" value="1"/>
</dbReference>
<dbReference type="PANTHER" id="PTHR46211">
    <property type="entry name" value="GLYCEROPHOSPHORYL DIESTER PHOSPHODIESTERASE"/>
    <property type="match status" value="1"/>
</dbReference>
<evidence type="ECO:0000313" key="2">
    <source>
        <dbReference type="EMBL" id="TLP95221.1"/>
    </source>
</evidence>
<accession>A0A5R9B9D8</accession>
<dbReference type="EMBL" id="VAVZ01000028">
    <property type="protein sequence ID" value="TLP95221.1"/>
    <property type="molecule type" value="Genomic_DNA"/>
</dbReference>
<organism evidence="2 3">
    <name type="scientific">Nesterenkonia salmonea</name>
    <dbReference type="NCBI Taxonomy" id="1804987"/>
    <lineage>
        <taxon>Bacteria</taxon>
        <taxon>Bacillati</taxon>
        <taxon>Actinomycetota</taxon>
        <taxon>Actinomycetes</taxon>
        <taxon>Micrococcales</taxon>
        <taxon>Micrococcaceae</taxon>
        <taxon>Nesterenkonia</taxon>
    </lineage>
</organism>
<dbReference type="SUPFAM" id="SSF51695">
    <property type="entry name" value="PLC-like phosphodiesterases"/>
    <property type="match status" value="1"/>
</dbReference>
<dbReference type="GO" id="GO:0006629">
    <property type="term" value="P:lipid metabolic process"/>
    <property type="evidence" value="ECO:0007669"/>
    <property type="project" value="InterPro"/>
</dbReference>
<dbReference type="InterPro" id="IPR017946">
    <property type="entry name" value="PLC-like_Pdiesterase_TIM-brl"/>
</dbReference>
<feature type="domain" description="GP-PDE" evidence="1">
    <location>
        <begin position="45"/>
        <end position="332"/>
    </location>
</feature>
<protein>
    <submittedName>
        <fullName evidence="2">Glycerophosphodiester phosphodiesterase</fullName>
    </submittedName>
</protein>
<reference evidence="2 3" key="1">
    <citation type="submission" date="2019-05" db="EMBL/GenBank/DDBJ databases">
        <title>Nesterenkonia sp. GY074 isolated from the Southern Atlantic Ocean.</title>
        <authorList>
            <person name="Zhang G."/>
        </authorList>
    </citation>
    <scope>NUCLEOTIDE SEQUENCE [LARGE SCALE GENOMIC DNA]</scope>
    <source>
        <strain evidence="2 3">GY074</strain>
    </source>
</reference>
<dbReference type="Gene3D" id="3.20.20.190">
    <property type="entry name" value="Phosphatidylinositol (PI) phosphodiesterase"/>
    <property type="match status" value="1"/>
</dbReference>